<feature type="transmembrane region" description="Helical" evidence="13">
    <location>
        <begin position="20"/>
        <end position="45"/>
    </location>
</feature>
<dbReference type="Pfam" id="PF00512">
    <property type="entry name" value="HisKA"/>
    <property type="match status" value="1"/>
</dbReference>
<reference evidence="17" key="1">
    <citation type="journal article" date="2009" name="Environ. Microbiol.">
        <title>Contribution of mobile genetic elements to Desulfovibrio vulgaris genome plasticity.</title>
        <authorList>
            <person name="Walker C.B."/>
            <person name="Stolyar S."/>
            <person name="Chivian D."/>
            <person name="Pinel N."/>
            <person name="Gabster J.A."/>
            <person name="Dehal P.S."/>
            <person name="He Z."/>
            <person name="Yang Z.K."/>
            <person name="Yen H.C."/>
            <person name="Zhou J."/>
            <person name="Wall J.D."/>
            <person name="Hazen T.C."/>
            <person name="Arkin A.P."/>
            <person name="Stahl D.A."/>
        </authorList>
    </citation>
    <scope>NUCLEOTIDE SEQUENCE [LARGE SCALE GENOMIC DNA]</scope>
    <source>
        <strain evidence="17">DP4</strain>
    </source>
</reference>
<dbReference type="Proteomes" id="UP000009173">
    <property type="component" value="Chromosome"/>
</dbReference>
<evidence type="ECO:0000313" key="16">
    <source>
        <dbReference type="EMBL" id="ABM29418.1"/>
    </source>
</evidence>
<evidence type="ECO:0000256" key="11">
    <source>
        <dbReference type="PROSITE-ProRule" id="PRU00433"/>
    </source>
</evidence>
<organism evidence="16 17">
    <name type="scientific">Nitratidesulfovibrio vulgaris (strain DP4)</name>
    <name type="common">Desulfovibrio vulgaris</name>
    <dbReference type="NCBI Taxonomy" id="391774"/>
    <lineage>
        <taxon>Bacteria</taxon>
        <taxon>Pseudomonadati</taxon>
        <taxon>Thermodesulfobacteriota</taxon>
        <taxon>Desulfovibrionia</taxon>
        <taxon>Desulfovibrionales</taxon>
        <taxon>Desulfovibrionaceae</taxon>
        <taxon>Nitratidesulfovibrio</taxon>
    </lineage>
</organism>
<dbReference type="GO" id="GO:0046872">
    <property type="term" value="F:metal ion binding"/>
    <property type="evidence" value="ECO:0007669"/>
    <property type="project" value="UniProtKB-KW"/>
</dbReference>
<feature type="domain" description="Histidine kinase" evidence="14">
    <location>
        <begin position="587"/>
        <end position="794"/>
    </location>
</feature>
<dbReference type="PROSITE" id="PS51007">
    <property type="entry name" value="CYTC"/>
    <property type="match status" value="1"/>
</dbReference>
<dbReference type="CDD" id="cd00082">
    <property type="entry name" value="HisKA"/>
    <property type="match status" value="1"/>
</dbReference>
<dbReference type="InterPro" id="IPR021796">
    <property type="entry name" value="Tll0287-like_dom"/>
</dbReference>
<gene>
    <name evidence="16" type="ordered locus">Dvul_2402</name>
</gene>
<dbReference type="GO" id="GO:0020037">
    <property type="term" value="F:heme binding"/>
    <property type="evidence" value="ECO:0007669"/>
    <property type="project" value="InterPro"/>
</dbReference>
<dbReference type="EC" id="2.7.13.3" evidence="2"/>
<keyword evidence="12" id="KW-0175">Coiled coil</keyword>
<evidence type="ECO:0000313" key="17">
    <source>
        <dbReference type="Proteomes" id="UP000009173"/>
    </source>
</evidence>
<dbReference type="InterPro" id="IPR009056">
    <property type="entry name" value="Cyt_c-like_dom"/>
</dbReference>
<dbReference type="SMART" id="SM00388">
    <property type="entry name" value="HisKA"/>
    <property type="match status" value="1"/>
</dbReference>
<dbReference type="Pfam" id="PF02518">
    <property type="entry name" value="HATPase_c"/>
    <property type="match status" value="1"/>
</dbReference>
<dbReference type="PANTHER" id="PTHR43065">
    <property type="entry name" value="SENSOR HISTIDINE KINASE"/>
    <property type="match status" value="1"/>
</dbReference>
<feature type="transmembrane region" description="Helical" evidence="13">
    <location>
        <begin position="228"/>
        <end position="252"/>
    </location>
</feature>
<evidence type="ECO:0000256" key="7">
    <source>
        <dbReference type="ARBA" id="ARBA00022777"/>
    </source>
</evidence>
<dbReference type="SUPFAM" id="SSF55874">
    <property type="entry name" value="ATPase domain of HSP90 chaperone/DNA topoisomerase II/histidine kinase"/>
    <property type="match status" value="1"/>
</dbReference>
<keyword evidence="4" id="KW-0808">Transferase</keyword>
<dbReference type="Gene3D" id="3.30.565.10">
    <property type="entry name" value="Histidine kinase-like ATPase, C-terminal domain"/>
    <property type="match status" value="1"/>
</dbReference>
<dbReference type="PRINTS" id="PR00344">
    <property type="entry name" value="BCTRLSENSOR"/>
</dbReference>
<feature type="domain" description="Cytochrome c" evidence="15">
    <location>
        <begin position="153"/>
        <end position="295"/>
    </location>
</feature>
<evidence type="ECO:0000256" key="2">
    <source>
        <dbReference type="ARBA" id="ARBA00012438"/>
    </source>
</evidence>
<dbReference type="InterPro" id="IPR003594">
    <property type="entry name" value="HATPase_dom"/>
</dbReference>
<evidence type="ECO:0000256" key="1">
    <source>
        <dbReference type="ARBA" id="ARBA00000085"/>
    </source>
</evidence>
<evidence type="ECO:0000256" key="4">
    <source>
        <dbReference type="ARBA" id="ARBA00022679"/>
    </source>
</evidence>
<evidence type="ECO:0000256" key="12">
    <source>
        <dbReference type="SAM" id="Coils"/>
    </source>
</evidence>
<evidence type="ECO:0000256" key="13">
    <source>
        <dbReference type="SAM" id="Phobius"/>
    </source>
</evidence>
<dbReference type="GO" id="GO:0009055">
    <property type="term" value="F:electron transfer activity"/>
    <property type="evidence" value="ECO:0007669"/>
    <property type="project" value="InterPro"/>
</dbReference>
<feature type="coiled-coil region" evidence="12">
    <location>
        <begin position="284"/>
        <end position="318"/>
    </location>
</feature>
<dbReference type="SMART" id="SM00387">
    <property type="entry name" value="HATPase_c"/>
    <property type="match status" value="1"/>
</dbReference>
<dbReference type="InterPro" id="IPR003661">
    <property type="entry name" value="HisK_dim/P_dom"/>
</dbReference>
<evidence type="ECO:0000256" key="3">
    <source>
        <dbReference type="ARBA" id="ARBA00022553"/>
    </source>
</evidence>
<dbReference type="KEGG" id="dvl:Dvul_2402"/>
<dbReference type="PANTHER" id="PTHR43065:SF10">
    <property type="entry name" value="PEROXIDE STRESS-ACTIVATED HISTIDINE KINASE MAK3"/>
    <property type="match status" value="1"/>
</dbReference>
<keyword evidence="3" id="KW-0597">Phosphoprotein</keyword>
<keyword evidence="13" id="KW-1133">Transmembrane helix</keyword>
<dbReference type="GO" id="GO:0000155">
    <property type="term" value="F:phosphorelay sensor kinase activity"/>
    <property type="evidence" value="ECO:0007669"/>
    <property type="project" value="InterPro"/>
</dbReference>
<name>A0A0H3AAH1_NITV4</name>
<protein>
    <recommendedName>
        <fullName evidence="2">histidine kinase</fullName>
        <ecNumber evidence="2">2.7.13.3</ecNumber>
    </recommendedName>
</protein>
<dbReference type="AlphaFoldDB" id="A0A0H3AAH1"/>
<keyword evidence="5 11" id="KW-0479">Metal-binding</keyword>
<dbReference type="SUPFAM" id="SSF47384">
    <property type="entry name" value="Homodimeric domain of signal transducing histidine kinase"/>
    <property type="match status" value="1"/>
</dbReference>
<dbReference type="RefSeq" id="WP_011792838.1">
    <property type="nucleotide sequence ID" value="NC_008751.1"/>
</dbReference>
<dbReference type="InterPro" id="IPR036890">
    <property type="entry name" value="HATPase_C_sf"/>
</dbReference>
<dbReference type="EMBL" id="CP000527">
    <property type="protein sequence ID" value="ABM29418.1"/>
    <property type="molecule type" value="Genomic_DNA"/>
</dbReference>
<dbReference type="HOGENOM" id="CLU_018965_0_0_7"/>
<keyword evidence="7 16" id="KW-0418">Kinase</keyword>
<dbReference type="InterPro" id="IPR036097">
    <property type="entry name" value="HisK_dim/P_sf"/>
</dbReference>
<dbReference type="Gene3D" id="1.10.287.130">
    <property type="match status" value="1"/>
</dbReference>
<evidence type="ECO:0000256" key="9">
    <source>
        <dbReference type="ARBA" id="ARBA00023004"/>
    </source>
</evidence>
<dbReference type="PROSITE" id="PS50109">
    <property type="entry name" value="HIS_KIN"/>
    <property type="match status" value="1"/>
</dbReference>
<keyword evidence="11" id="KW-0349">Heme</keyword>
<keyword evidence="13" id="KW-0472">Membrane</keyword>
<dbReference type="InterPro" id="IPR005467">
    <property type="entry name" value="His_kinase_dom"/>
</dbReference>
<accession>A0A0H3AAH1</accession>
<keyword evidence="6" id="KW-0547">Nucleotide-binding</keyword>
<dbReference type="GO" id="GO:0005524">
    <property type="term" value="F:ATP binding"/>
    <property type="evidence" value="ECO:0007669"/>
    <property type="project" value="UniProtKB-KW"/>
</dbReference>
<comment type="catalytic activity">
    <reaction evidence="1">
        <text>ATP + protein L-histidine = ADP + protein N-phospho-L-histidine.</text>
        <dbReference type="EC" id="2.7.13.3"/>
    </reaction>
</comment>
<sequence length="803" mass="88375">MPSAPPENGHRRHKPYSLQIRFMLGLMGILVTMGLFFAASLYMHLNQLVSAEARSKASLILSHAESVQSYVRNTLRPAMYRDLPADRFIIEAMSTSFVTRHVMSDPAHGNEAFEYRRVAIDARNPSFEAASLERGLIERFKADPTLTRIEETENGERGERFITARPVRFEEACMKCHGAPADAPPQLIALYGPVRGFGRSPGELAGIDLVSIAIDESLSSAKEAITSFATLFAVGMVILFAIIHTFFTRLVVYNLRRMGAAMQRQLGFDANGSMLDRLRRDEEIEDVINTMEGFTRQLAQARQQLKDYASNLESMVATRTADLQAEADARSADVGLFVELLAGLNRSQGKHDLLGTSLELIARRFNAASAAYACLLSGTESFSWPADAAPPQLPEDMGVLLGDGLPRLTPRAWYIPVQTTETSRGLLCLFWREDRPHGPRTPELAQALGRQLGIALDNIDVLDNLLRQNTLLDSIFEGISDPLLLLDGHGAIVFANGSAERMAKAIPGGLPRLLDDAGLPDAVAEPAQMEIALEDGRSFVINVYPLAQTHGRNRSVVYLRETTREKRMFDQMRQQEKLASVGRLAAGLAHEINNPLGVIMCYAELLQTQVGGSQARHDLDIILRHTLQAQRVVRDLLDFARPKDTRCEACDINDVLSDIVEIFMPKARKSGVNVSLDLEPDLPRVYADRDSLGQVFSNLLLNALDAVPERTGTIAISTCGKGYGVTVTIRDNGPGIPEAHRDRIFDPFYTTKETGRGTGLGLAVVYGIMRDLNGNIDVSTDDGATFILHFPADGDPRDHANDM</sequence>
<keyword evidence="10" id="KW-0902">Two-component regulatory system</keyword>
<evidence type="ECO:0000259" key="14">
    <source>
        <dbReference type="PROSITE" id="PS50109"/>
    </source>
</evidence>
<evidence type="ECO:0000256" key="6">
    <source>
        <dbReference type="ARBA" id="ARBA00022741"/>
    </source>
</evidence>
<proteinExistence type="predicted"/>
<evidence type="ECO:0000256" key="10">
    <source>
        <dbReference type="ARBA" id="ARBA00023012"/>
    </source>
</evidence>
<dbReference type="InterPro" id="IPR004358">
    <property type="entry name" value="Sig_transdc_His_kin-like_C"/>
</dbReference>
<keyword evidence="9 11" id="KW-0408">Iron</keyword>
<dbReference type="Pfam" id="PF11845">
    <property type="entry name" value="Tll0287-like"/>
    <property type="match status" value="1"/>
</dbReference>
<keyword evidence="8" id="KW-0067">ATP-binding</keyword>
<evidence type="ECO:0000256" key="5">
    <source>
        <dbReference type="ARBA" id="ARBA00022723"/>
    </source>
</evidence>
<evidence type="ECO:0000259" key="15">
    <source>
        <dbReference type="PROSITE" id="PS51007"/>
    </source>
</evidence>
<dbReference type="CDD" id="cd00075">
    <property type="entry name" value="HATPase"/>
    <property type="match status" value="1"/>
</dbReference>
<evidence type="ECO:0000256" key="8">
    <source>
        <dbReference type="ARBA" id="ARBA00022840"/>
    </source>
</evidence>
<keyword evidence="13" id="KW-0812">Transmembrane</keyword>